<dbReference type="EMBL" id="QBLH01002936">
    <property type="protein sequence ID" value="TGZ46132.1"/>
    <property type="molecule type" value="Genomic_DNA"/>
</dbReference>
<dbReference type="AlphaFoldDB" id="A0A4S2K9V4"/>
<feature type="region of interest" description="Disordered" evidence="1">
    <location>
        <begin position="25"/>
        <end position="141"/>
    </location>
</feature>
<organism evidence="2 3">
    <name type="scientific">Temnothorax longispinosus</name>
    <dbReference type="NCBI Taxonomy" id="300112"/>
    <lineage>
        <taxon>Eukaryota</taxon>
        <taxon>Metazoa</taxon>
        <taxon>Ecdysozoa</taxon>
        <taxon>Arthropoda</taxon>
        <taxon>Hexapoda</taxon>
        <taxon>Insecta</taxon>
        <taxon>Pterygota</taxon>
        <taxon>Neoptera</taxon>
        <taxon>Endopterygota</taxon>
        <taxon>Hymenoptera</taxon>
        <taxon>Apocrita</taxon>
        <taxon>Aculeata</taxon>
        <taxon>Formicoidea</taxon>
        <taxon>Formicidae</taxon>
        <taxon>Myrmicinae</taxon>
        <taxon>Temnothorax</taxon>
    </lineage>
</organism>
<evidence type="ECO:0000313" key="3">
    <source>
        <dbReference type="Proteomes" id="UP000310200"/>
    </source>
</evidence>
<gene>
    <name evidence="2" type="ORF">DBV15_05425</name>
</gene>
<comment type="caution">
    <text evidence="2">The sequence shown here is derived from an EMBL/GenBank/DDBJ whole genome shotgun (WGS) entry which is preliminary data.</text>
</comment>
<evidence type="ECO:0000313" key="2">
    <source>
        <dbReference type="EMBL" id="TGZ46132.1"/>
    </source>
</evidence>
<proteinExistence type="predicted"/>
<reference evidence="2 3" key="1">
    <citation type="journal article" date="2019" name="Philos. Trans. R. Soc. Lond., B, Biol. Sci.">
        <title>Ant behaviour and brain gene expression of defending hosts depend on the ecological success of the intruding social parasite.</title>
        <authorList>
            <person name="Kaur R."/>
            <person name="Stoldt M."/>
            <person name="Jongepier E."/>
            <person name="Feldmeyer B."/>
            <person name="Menzel F."/>
            <person name="Bornberg-Bauer E."/>
            <person name="Foitzik S."/>
        </authorList>
    </citation>
    <scope>NUCLEOTIDE SEQUENCE [LARGE SCALE GENOMIC DNA]</scope>
    <source>
        <tissue evidence="2">Whole body</tissue>
    </source>
</reference>
<sequence length="141" mass="15832">MEGSIEEVSDECSWRIDAIVNRGLDSENDRGEFAGDKKTTEARRLRRSQERADPYSEAFLSRESNRIPNESSLSIDRTDNRLTQHRGFLGRGGSLSRHVSEKIRGSALVDPREKGTVRGPRWCPQDNADGSLSDRSSINLV</sequence>
<accession>A0A4S2K9V4</accession>
<dbReference type="Proteomes" id="UP000310200">
    <property type="component" value="Unassembled WGS sequence"/>
</dbReference>
<keyword evidence="3" id="KW-1185">Reference proteome</keyword>
<name>A0A4S2K9V4_9HYME</name>
<feature type="compositionally biased region" description="Polar residues" evidence="1">
    <location>
        <begin position="128"/>
        <end position="141"/>
    </location>
</feature>
<feature type="compositionally biased region" description="Polar residues" evidence="1">
    <location>
        <begin position="66"/>
        <end position="75"/>
    </location>
</feature>
<evidence type="ECO:0000256" key="1">
    <source>
        <dbReference type="SAM" id="MobiDB-lite"/>
    </source>
</evidence>
<feature type="compositionally biased region" description="Basic and acidic residues" evidence="1">
    <location>
        <begin position="25"/>
        <end position="54"/>
    </location>
</feature>
<feature type="compositionally biased region" description="Basic and acidic residues" evidence="1">
    <location>
        <begin position="98"/>
        <end position="116"/>
    </location>
</feature>
<protein>
    <submittedName>
        <fullName evidence="2">Uncharacterized protein</fullName>
    </submittedName>
</protein>